<sequence length="65" mass="7444">MSVLFHIKTAKQSYHPGILEEALTRFVKRPHYRQSGDRSRPIDRQGLEIQTPSNPVSLLKADAKE</sequence>
<evidence type="ECO:0000256" key="1">
    <source>
        <dbReference type="SAM" id="MobiDB-lite"/>
    </source>
</evidence>
<dbReference type="HOGENOM" id="CLU_2854520_0_0_1"/>
<feature type="region of interest" description="Disordered" evidence="1">
    <location>
        <begin position="30"/>
        <end position="65"/>
    </location>
</feature>
<keyword evidence="3" id="KW-1185">Reference proteome</keyword>
<dbReference type="Proteomes" id="UP000018721">
    <property type="component" value="Unassembled WGS sequence"/>
</dbReference>
<evidence type="ECO:0000313" key="2">
    <source>
        <dbReference type="EMBL" id="ETI47592.1"/>
    </source>
</evidence>
<protein>
    <submittedName>
        <fullName evidence="2">Uncharacterized protein</fullName>
    </submittedName>
</protein>
<proteinExistence type="predicted"/>
<evidence type="ECO:0000313" key="3">
    <source>
        <dbReference type="Proteomes" id="UP000018721"/>
    </source>
</evidence>
<dbReference type="EMBL" id="ANIZ01001419">
    <property type="protein sequence ID" value="ETI47592.1"/>
    <property type="molecule type" value="Genomic_DNA"/>
</dbReference>
<name>V9FB24_PHYNI</name>
<dbReference type="AlphaFoldDB" id="V9FB24"/>
<organism evidence="2 3">
    <name type="scientific">Phytophthora nicotianae P1569</name>
    <dbReference type="NCBI Taxonomy" id="1317065"/>
    <lineage>
        <taxon>Eukaryota</taxon>
        <taxon>Sar</taxon>
        <taxon>Stramenopiles</taxon>
        <taxon>Oomycota</taxon>
        <taxon>Peronosporomycetes</taxon>
        <taxon>Peronosporales</taxon>
        <taxon>Peronosporaceae</taxon>
        <taxon>Phytophthora</taxon>
    </lineage>
</organism>
<reference evidence="2 3" key="1">
    <citation type="submission" date="2013-11" db="EMBL/GenBank/DDBJ databases">
        <title>The Genome Sequence of Phytophthora parasitica P1569.</title>
        <authorList>
            <consortium name="The Broad Institute Genomics Platform"/>
            <person name="Russ C."/>
            <person name="Tyler B."/>
            <person name="Panabieres F."/>
            <person name="Shan W."/>
            <person name="Tripathy S."/>
            <person name="Grunwald N."/>
            <person name="Machado M."/>
            <person name="Johnson C.S."/>
            <person name="Arredondo F."/>
            <person name="Hong C."/>
            <person name="Coffey M."/>
            <person name="Young S.K."/>
            <person name="Zeng Q."/>
            <person name="Gargeya S."/>
            <person name="Fitzgerald M."/>
            <person name="Abouelleil A."/>
            <person name="Alvarado L."/>
            <person name="Chapman S.B."/>
            <person name="Gainer-Dewar J."/>
            <person name="Goldberg J."/>
            <person name="Griggs A."/>
            <person name="Gujja S."/>
            <person name="Hansen M."/>
            <person name="Howarth C."/>
            <person name="Imamovic A."/>
            <person name="Ireland A."/>
            <person name="Larimer J."/>
            <person name="McCowan C."/>
            <person name="Murphy C."/>
            <person name="Pearson M."/>
            <person name="Poon T.W."/>
            <person name="Priest M."/>
            <person name="Roberts A."/>
            <person name="Saif S."/>
            <person name="Shea T."/>
            <person name="Sykes S."/>
            <person name="Wortman J."/>
            <person name="Nusbaum C."/>
            <person name="Birren B."/>
        </authorList>
    </citation>
    <scope>NUCLEOTIDE SEQUENCE [LARGE SCALE GENOMIC DNA]</scope>
    <source>
        <strain evidence="2 3">P1569</strain>
    </source>
</reference>
<gene>
    <name evidence="2" type="ORF">F443_08223</name>
</gene>
<accession>V9FB24</accession>
<feature type="compositionally biased region" description="Basic and acidic residues" evidence="1">
    <location>
        <begin position="34"/>
        <end position="46"/>
    </location>
</feature>
<comment type="caution">
    <text evidence="2">The sequence shown here is derived from an EMBL/GenBank/DDBJ whole genome shotgun (WGS) entry which is preliminary data.</text>
</comment>